<evidence type="ECO:0000313" key="3">
    <source>
        <dbReference type="EMBL" id="KAF2203495.1"/>
    </source>
</evidence>
<comment type="caution">
    <text evidence="3">The sequence shown here is derived from an EMBL/GenBank/DDBJ whole genome shotgun (WGS) entry which is preliminary data.</text>
</comment>
<dbReference type="PROSITE" id="PS51419">
    <property type="entry name" value="RAB"/>
    <property type="match status" value="1"/>
</dbReference>
<sequence>MASSTAVSDSPGEDSAKLVVILGESGVGKTCLLDQFVHGKHFANYDPTAGLPVKSLEVDGKTWNLRLIDLDSTLLREGDNQPEFRVDFFINTLRDADGIIFLYDITSRISLNELGLEAYPIVVTTRTRPENDYERPIRAYGRLLVGNKADLANEKREVSKEEGEEAASMLGMDHLELDTSDTEAINDMMKALVRRILVAERKRKHDGFE</sequence>
<evidence type="ECO:0000256" key="1">
    <source>
        <dbReference type="ARBA" id="ARBA00022741"/>
    </source>
</evidence>
<dbReference type="EMBL" id="ML993901">
    <property type="protein sequence ID" value="KAF2203495.1"/>
    <property type="molecule type" value="Genomic_DNA"/>
</dbReference>
<keyword evidence="4" id="KW-1185">Reference proteome</keyword>
<dbReference type="SUPFAM" id="SSF52540">
    <property type="entry name" value="P-loop containing nucleoside triphosphate hydrolases"/>
    <property type="match status" value="1"/>
</dbReference>
<dbReference type="SMART" id="SM00173">
    <property type="entry name" value="RAS"/>
    <property type="match status" value="1"/>
</dbReference>
<dbReference type="InterPro" id="IPR001806">
    <property type="entry name" value="Small_GTPase"/>
</dbReference>
<dbReference type="Gene3D" id="3.40.50.300">
    <property type="entry name" value="P-loop containing nucleotide triphosphate hydrolases"/>
    <property type="match status" value="1"/>
</dbReference>
<keyword evidence="2" id="KW-0342">GTP-binding</keyword>
<proteinExistence type="predicted"/>
<dbReference type="PRINTS" id="PR00449">
    <property type="entry name" value="RASTRNSFRMNG"/>
</dbReference>
<protein>
    <submittedName>
        <fullName evidence="3">P-loop containing nucleoside triphosphate hydrolase protein</fullName>
    </submittedName>
</protein>
<dbReference type="InterPro" id="IPR027417">
    <property type="entry name" value="P-loop_NTPase"/>
</dbReference>
<dbReference type="GO" id="GO:0005525">
    <property type="term" value="F:GTP binding"/>
    <property type="evidence" value="ECO:0007669"/>
    <property type="project" value="UniProtKB-KW"/>
</dbReference>
<evidence type="ECO:0000313" key="4">
    <source>
        <dbReference type="Proteomes" id="UP000799536"/>
    </source>
</evidence>
<dbReference type="InterPro" id="IPR050227">
    <property type="entry name" value="Rab"/>
</dbReference>
<dbReference type="PROSITE" id="PS51421">
    <property type="entry name" value="RAS"/>
    <property type="match status" value="1"/>
</dbReference>
<organism evidence="3 4">
    <name type="scientific">Delitschia confertaspora ATCC 74209</name>
    <dbReference type="NCBI Taxonomy" id="1513339"/>
    <lineage>
        <taxon>Eukaryota</taxon>
        <taxon>Fungi</taxon>
        <taxon>Dikarya</taxon>
        <taxon>Ascomycota</taxon>
        <taxon>Pezizomycotina</taxon>
        <taxon>Dothideomycetes</taxon>
        <taxon>Pleosporomycetidae</taxon>
        <taxon>Pleosporales</taxon>
        <taxon>Delitschiaceae</taxon>
        <taxon>Delitschia</taxon>
    </lineage>
</organism>
<dbReference type="Pfam" id="PF00071">
    <property type="entry name" value="Ras"/>
    <property type="match status" value="1"/>
</dbReference>
<dbReference type="SMART" id="SM00175">
    <property type="entry name" value="RAB"/>
    <property type="match status" value="1"/>
</dbReference>
<dbReference type="Proteomes" id="UP000799536">
    <property type="component" value="Unassembled WGS sequence"/>
</dbReference>
<accession>A0A9P4N161</accession>
<dbReference type="AlphaFoldDB" id="A0A9P4N161"/>
<reference evidence="3" key="1">
    <citation type="journal article" date="2020" name="Stud. Mycol.">
        <title>101 Dothideomycetes genomes: a test case for predicting lifestyles and emergence of pathogens.</title>
        <authorList>
            <person name="Haridas S."/>
            <person name="Albert R."/>
            <person name="Binder M."/>
            <person name="Bloem J."/>
            <person name="Labutti K."/>
            <person name="Salamov A."/>
            <person name="Andreopoulos B."/>
            <person name="Baker S."/>
            <person name="Barry K."/>
            <person name="Bills G."/>
            <person name="Bluhm B."/>
            <person name="Cannon C."/>
            <person name="Castanera R."/>
            <person name="Culley D."/>
            <person name="Daum C."/>
            <person name="Ezra D."/>
            <person name="Gonzalez J."/>
            <person name="Henrissat B."/>
            <person name="Kuo A."/>
            <person name="Liang C."/>
            <person name="Lipzen A."/>
            <person name="Lutzoni F."/>
            <person name="Magnuson J."/>
            <person name="Mondo S."/>
            <person name="Nolan M."/>
            <person name="Ohm R."/>
            <person name="Pangilinan J."/>
            <person name="Park H.-J."/>
            <person name="Ramirez L."/>
            <person name="Alfaro M."/>
            <person name="Sun H."/>
            <person name="Tritt A."/>
            <person name="Yoshinaga Y."/>
            <person name="Zwiers L.-H."/>
            <person name="Turgeon B."/>
            <person name="Goodwin S."/>
            <person name="Spatafora J."/>
            <person name="Crous P."/>
            <person name="Grigoriev I."/>
        </authorList>
    </citation>
    <scope>NUCLEOTIDE SEQUENCE</scope>
    <source>
        <strain evidence="3">ATCC 74209</strain>
    </source>
</reference>
<dbReference type="OrthoDB" id="10002389at2759"/>
<name>A0A9P4N161_9PLEO</name>
<keyword evidence="3" id="KW-0378">Hydrolase</keyword>
<evidence type="ECO:0000256" key="2">
    <source>
        <dbReference type="ARBA" id="ARBA00023134"/>
    </source>
</evidence>
<dbReference type="PANTHER" id="PTHR47977">
    <property type="entry name" value="RAS-RELATED PROTEIN RAB"/>
    <property type="match status" value="1"/>
</dbReference>
<keyword evidence="1" id="KW-0547">Nucleotide-binding</keyword>
<gene>
    <name evidence="3" type="ORF">GQ43DRAFT_259940</name>
</gene>
<dbReference type="GO" id="GO:0003924">
    <property type="term" value="F:GTPase activity"/>
    <property type="evidence" value="ECO:0007669"/>
    <property type="project" value="InterPro"/>
</dbReference>